<evidence type="ECO:0000313" key="7">
    <source>
        <dbReference type="Proteomes" id="UP000321798"/>
    </source>
</evidence>
<keyword evidence="7" id="KW-1185">Reference proteome</keyword>
<protein>
    <submittedName>
        <fullName evidence="6">Biliverdin-producing heme oxygenase</fullName>
    </submittedName>
</protein>
<dbReference type="Pfam" id="PF01126">
    <property type="entry name" value="Heme_oxygenase"/>
    <property type="match status" value="1"/>
</dbReference>
<dbReference type="PANTHER" id="PTHR10720:SF0">
    <property type="entry name" value="HEME OXYGENASE"/>
    <property type="match status" value="1"/>
</dbReference>
<evidence type="ECO:0000256" key="5">
    <source>
        <dbReference type="PIRSR" id="PIRSR000343-2"/>
    </source>
</evidence>
<dbReference type="InterPro" id="IPR016053">
    <property type="entry name" value="Haem_Oase-like"/>
</dbReference>
<evidence type="ECO:0000256" key="1">
    <source>
        <dbReference type="ARBA" id="ARBA00022617"/>
    </source>
</evidence>
<comment type="caution">
    <text evidence="6">The sequence shown here is derived from an EMBL/GenBank/DDBJ whole genome shotgun (WGS) entry which is preliminary data.</text>
</comment>
<evidence type="ECO:0000313" key="6">
    <source>
        <dbReference type="EMBL" id="GEP70801.1"/>
    </source>
</evidence>
<dbReference type="PANTHER" id="PTHR10720">
    <property type="entry name" value="HEME OXYGENASE"/>
    <property type="match status" value="1"/>
</dbReference>
<feature type="binding site" evidence="4">
    <location>
        <position position="130"/>
    </location>
    <ligand>
        <name>heme b</name>
        <dbReference type="ChEBI" id="CHEBI:60344"/>
    </ligand>
</feature>
<keyword evidence="1 4" id="KW-0349">Heme</keyword>
<dbReference type="PIRSF" id="PIRSF000343">
    <property type="entry name" value="Haem_Oase"/>
    <property type="match status" value="1"/>
</dbReference>
<organism evidence="6 7">
    <name type="scientific">Cellulomonas soli</name>
    <dbReference type="NCBI Taxonomy" id="931535"/>
    <lineage>
        <taxon>Bacteria</taxon>
        <taxon>Bacillati</taxon>
        <taxon>Actinomycetota</taxon>
        <taxon>Actinomycetes</taxon>
        <taxon>Micrococcales</taxon>
        <taxon>Cellulomonadaceae</taxon>
        <taxon>Cellulomonas</taxon>
    </lineage>
</organism>
<reference evidence="6 7" key="1">
    <citation type="submission" date="2019-07" db="EMBL/GenBank/DDBJ databases">
        <title>Whole genome shotgun sequence of Cellulomonas soli NBRC 109434.</title>
        <authorList>
            <person name="Hosoyama A."/>
            <person name="Uohara A."/>
            <person name="Ohji S."/>
            <person name="Ichikawa N."/>
        </authorList>
    </citation>
    <scope>NUCLEOTIDE SEQUENCE [LARGE SCALE GENOMIC DNA]</scope>
    <source>
        <strain evidence="6 7">NBRC 109434</strain>
    </source>
</reference>
<feature type="binding site" evidence="4">
    <location>
        <position position="16"/>
    </location>
    <ligand>
        <name>heme b</name>
        <dbReference type="ChEBI" id="CHEBI:60344"/>
    </ligand>
</feature>
<dbReference type="EMBL" id="BKAL01000016">
    <property type="protein sequence ID" value="GEP70801.1"/>
    <property type="molecule type" value="Genomic_DNA"/>
</dbReference>
<accession>A0A512PHV9</accession>
<dbReference type="InterPro" id="IPR016084">
    <property type="entry name" value="Haem_Oase-like_multi-hlx"/>
</dbReference>
<dbReference type="GO" id="GO:0042167">
    <property type="term" value="P:heme catabolic process"/>
    <property type="evidence" value="ECO:0007669"/>
    <property type="project" value="TreeGrafter"/>
</dbReference>
<dbReference type="Proteomes" id="UP000321798">
    <property type="component" value="Unassembled WGS sequence"/>
</dbReference>
<dbReference type="PRINTS" id="PR00088">
    <property type="entry name" value="HAEMOXYGNASE"/>
</dbReference>
<evidence type="ECO:0000256" key="3">
    <source>
        <dbReference type="ARBA" id="ARBA00023004"/>
    </source>
</evidence>
<dbReference type="GO" id="GO:0006788">
    <property type="term" value="P:heme oxidation"/>
    <property type="evidence" value="ECO:0007669"/>
    <property type="project" value="InterPro"/>
</dbReference>
<dbReference type="InterPro" id="IPR002051">
    <property type="entry name" value="Haem_Oase"/>
</dbReference>
<dbReference type="GO" id="GO:0020037">
    <property type="term" value="F:heme binding"/>
    <property type="evidence" value="ECO:0007669"/>
    <property type="project" value="TreeGrafter"/>
</dbReference>
<dbReference type="AlphaFoldDB" id="A0A512PHV9"/>
<dbReference type="GO" id="GO:0004392">
    <property type="term" value="F:heme oxygenase (decyclizing) activity"/>
    <property type="evidence" value="ECO:0007669"/>
    <property type="project" value="InterPro"/>
</dbReference>
<feature type="binding site" evidence="4">
    <location>
        <position position="177"/>
    </location>
    <ligand>
        <name>heme b</name>
        <dbReference type="ChEBI" id="CHEBI:60344"/>
    </ligand>
</feature>
<feature type="binding site" description="axial binding residue" evidence="5">
    <location>
        <position position="23"/>
    </location>
    <ligand>
        <name>heme b</name>
        <dbReference type="ChEBI" id="CHEBI:60344"/>
    </ligand>
    <ligandPart>
        <name>Fe</name>
        <dbReference type="ChEBI" id="CHEBI:18248"/>
    </ligandPart>
</feature>
<dbReference type="Gene3D" id="1.20.910.10">
    <property type="entry name" value="Heme oxygenase-like"/>
    <property type="match status" value="1"/>
</dbReference>
<proteinExistence type="predicted"/>
<dbReference type="SUPFAM" id="SSF48613">
    <property type="entry name" value="Heme oxygenase-like"/>
    <property type="match status" value="1"/>
</dbReference>
<dbReference type="CDD" id="cd19165">
    <property type="entry name" value="HemeO"/>
    <property type="match status" value="1"/>
</dbReference>
<evidence type="ECO:0000256" key="2">
    <source>
        <dbReference type="ARBA" id="ARBA00022723"/>
    </source>
</evidence>
<sequence length="219" mass="24229">MSTPSAADEPLSAALRAGTREQHGAAERMPFMEALVAGHLDRSAYTALAVQQLSVYRALEAVSDRVVGDLLGSTLVFPELTRVPAIEQDLAYLLGQDWADHVTPLPATVAYVARLDEIDDSVPHYAAHAYTRYLGDLSGGQILRRMMQRHYGFEDDGVAFYDFPQIHRLKPFKDVYRERLDALPFDAGTRTVVVEEARLAFELNRAMFADLGLQHPAGG</sequence>
<gene>
    <name evidence="6" type="ORF">CSO01_35160</name>
</gene>
<dbReference type="GO" id="GO:0046872">
    <property type="term" value="F:metal ion binding"/>
    <property type="evidence" value="ECO:0007669"/>
    <property type="project" value="UniProtKB-KW"/>
</dbReference>
<keyword evidence="3 5" id="KW-0408">Iron</keyword>
<keyword evidence="2 5" id="KW-0479">Metal-binding</keyword>
<dbReference type="RefSeq" id="WP_146954573.1">
    <property type="nucleotide sequence ID" value="NZ_BAABBJ010000010.1"/>
</dbReference>
<evidence type="ECO:0000256" key="4">
    <source>
        <dbReference type="PIRSR" id="PIRSR000343-1"/>
    </source>
</evidence>
<name>A0A512PHV9_9CELL</name>
<dbReference type="OrthoDB" id="5493802at2"/>
<dbReference type="GO" id="GO:0006979">
    <property type="term" value="P:response to oxidative stress"/>
    <property type="evidence" value="ECO:0007669"/>
    <property type="project" value="TreeGrafter"/>
</dbReference>